<reference evidence="1" key="1">
    <citation type="journal article" date="2020" name="Nature">
        <title>Giant virus diversity and host interactions through global metagenomics.</title>
        <authorList>
            <person name="Schulz F."/>
            <person name="Roux S."/>
            <person name="Paez-Espino D."/>
            <person name="Jungbluth S."/>
            <person name="Walsh D.A."/>
            <person name="Denef V.J."/>
            <person name="McMahon K.D."/>
            <person name="Konstantinidis K.T."/>
            <person name="Eloe-Fadrosh E.A."/>
            <person name="Kyrpides N.C."/>
            <person name="Woyke T."/>
        </authorList>
    </citation>
    <scope>NUCLEOTIDE SEQUENCE</scope>
    <source>
        <strain evidence="1">GVMAG-M-3300027833-19</strain>
    </source>
</reference>
<organism evidence="1">
    <name type="scientific">viral metagenome</name>
    <dbReference type="NCBI Taxonomy" id="1070528"/>
    <lineage>
        <taxon>unclassified sequences</taxon>
        <taxon>metagenomes</taxon>
        <taxon>organismal metagenomes</taxon>
    </lineage>
</organism>
<name>A0A6C0LJ37_9ZZZZ</name>
<evidence type="ECO:0000313" key="1">
    <source>
        <dbReference type="EMBL" id="QHU30553.1"/>
    </source>
</evidence>
<accession>A0A6C0LJ37</accession>
<protein>
    <submittedName>
        <fullName evidence="1">Uncharacterized protein</fullName>
    </submittedName>
</protein>
<dbReference type="AlphaFoldDB" id="A0A6C0LJ37"/>
<proteinExistence type="predicted"/>
<sequence>MSMMILYIDGNSVEINADSTGKDLSNLLNLINQKKVLKFGGKQITKEPLADQGICSEATLITAPAVMIECLDRDSKVIENIYYDRSSLLDKDIFESLKTFAPEGTFTYRSDIFESRNCPMCGHRGKKHWQDSLCEKCECKRY</sequence>
<dbReference type="EMBL" id="MN740509">
    <property type="protein sequence ID" value="QHU30553.1"/>
    <property type="molecule type" value="Genomic_DNA"/>
</dbReference>